<dbReference type="AlphaFoldDB" id="A0AB74VFP3"/>
<keyword evidence="4" id="KW-0347">Helicase</keyword>
<reference evidence="4" key="1">
    <citation type="submission" date="2021-04" db="EMBL/GenBank/DDBJ databases">
        <title>Complete genome sequence of the type strain Clostridium beijerinckii NRRL B-598.</title>
        <authorList>
            <person name="Sedlar K."/>
            <person name="Branska B."/>
            <person name="Bezdicek M."/>
            <person name="Nykrynova M."/>
            <person name="Lengerova M."/>
            <person name="Skutkova H."/>
            <person name="Patakova P."/>
        </authorList>
    </citation>
    <scope>NUCLEOTIDE SEQUENCE</scope>
    <source>
        <strain evidence="4">DSM 791</strain>
    </source>
</reference>
<evidence type="ECO:0000256" key="1">
    <source>
        <dbReference type="ARBA" id="ARBA00022801"/>
    </source>
</evidence>
<dbReference type="InterPro" id="IPR014001">
    <property type="entry name" value="Helicase_ATP-bd"/>
</dbReference>
<dbReference type="GO" id="GO:0006281">
    <property type="term" value="P:DNA repair"/>
    <property type="evidence" value="ECO:0007669"/>
    <property type="project" value="TreeGrafter"/>
</dbReference>
<feature type="domain" description="Helicase C-terminal" evidence="3">
    <location>
        <begin position="276"/>
        <end position="414"/>
    </location>
</feature>
<dbReference type="PROSITE" id="PS51194">
    <property type="entry name" value="HELICASE_CTER"/>
    <property type="match status" value="1"/>
</dbReference>
<dbReference type="GO" id="GO:0031297">
    <property type="term" value="P:replication fork processing"/>
    <property type="evidence" value="ECO:0007669"/>
    <property type="project" value="TreeGrafter"/>
</dbReference>
<evidence type="ECO:0000313" key="5">
    <source>
        <dbReference type="Proteomes" id="UP000679373"/>
    </source>
</evidence>
<dbReference type="Pfam" id="PF00176">
    <property type="entry name" value="SNF2-rel_dom"/>
    <property type="match status" value="1"/>
</dbReference>
<dbReference type="PANTHER" id="PTHR45766:SF6">
    <property type="entry name" value="SWI_SNF-RELATED MATRIX-ASSOCIATED ACTIN-DEPENDENT REGULATOR OF CHROMATIN SUBFAMILY A-LIKE PROTEIN 1"/>
    <property type="match status" value="1"/>
</dbReference>
<dbReference type="GO" id="GO:0005524">
    <property type="term" value="F:ATP binding"/>
    <property type="evidence" value="ECO:0007669"/>
    <property type="project" value="InterPro"/>
</dbReference>
<dbReference type="Proteomes" id="UP000679373">
    <property type="component" value="Chromosome"/>
</dbReference>
<dbReference type="SMART" id="SM00487">
    <property type="entry name" value="DEXDc"/>
    <property type="match status" value="1"/>
</dbReference>
<dbReference type="GO" id="GO:0004386">
    <property type="term" value="F:helicase activity"/>
    <property type="evidence" value="ECO:0007669"/>
    <property type="project" value="UniProtKB-KW"/>
</dbReference>
<dbReference type="InterPro" id="IPR027417">
    <property type="entry name" value="P-loop_NTPase"/>
</dbReference>
<dbReference type="Pfam" id="PF00271">
    <property type="entry name" value="Helicase_C"/>
    <property type="match status" value="1"/>
</dbReference>
<dbReference type="EMBL" id="CP073653">
    <property type="protein sequence ID" value="QUN35212.1"/>
    <property type="molecule type" value="Genomic_DNA"/>
</dbReference>
<dbReference type="PROSITE" id="PS51192">
    <property type="entry name" value="HELICASE_ATP_BIND_1"/>
    <property type="match status" value="1"/>
</dbReference>
<keyword evidence="5" id="KW-1185">Reference proteome</keyword>
<keyword evidence="1" id="KW-0378">Hydrolase</keyword>
<dbReference type="SUPFAM" id="SSF52540">
    <property type="entry name" value="P-loop containing nucleoside triphosphate hydrolases"/>
    <property type="match status" value="2"/>
</dbReference>
<protein>
    <submittedName>
        <fullName evidence="4">DEAD/DEAH box helicase</fullName>
    </submittedName>
</protein>
<evidence type="ECO:0000259" key="3">
    <source>
        <dbReference type="PROSITE" id="PS51194"/>
    </source>
</evidence>
<sequence length="414" mass="49213">MAKIKLFPHQLKALEMTRGMNKAAYYLDMGLGKTFVATEKAEELETNIILVVCQKSKLEDWEDHFNEFYPKYKTIIYKKQLQEIQPNTVIIINYDLIWRRDEFKKLKGFTLILDESSYIKNESSNRTKFILKMKAKNIILLSGTPTGGKYEELFSQIKLLGWKITKEAYWDKYIKFFLMNLGGFKKKKVTGYKNIDDLKQMLRQYGAVFMKTEEVIELPEVIPYEIKIKNIPQYKKFKKDRLIEIEENELVGDTSLTRLLYLRQLAAMYNKNKYEKVTELLESTEDRMIIFYNFKYECQKLQEICKKLKKPISIVNGGQRDLKNYEQHDNTITLIQYQAGAMGLNLQKANKIIYFSLTLSSELFEQSKKRTHRMGQQRSCFYYYLITEKSIEEDIFETLKQRKDYTDKLFEGEI</sequence>
<name>A0AB74VFP3_CLOBE</name>
<feature type="domain" description="Helicase ATP-binding" evidence="2">
    <location>
        <begin position="14"/>
        <end position="163"/>
    </location>
</feature>
<dbReference type="InterPro" id="IPR038718">
    <property type="entry name" value="SNF2-like_sf"/>
</dbReference>
<accession>A0AB74VFP3</accession>
<evidence type="ECO:0000259" key="2">
    <source>
        <dbReference type="PROSITE" id="PS51192"/>
    </source>
</evidence>
<keyword evidence="4" id="KW-0547">Nucleotide-binding</keyword>
<dbReference type="GO" id="GO:0016787">
    <property type="term" value="F:hydrolase activity"/>
    <property type="evidence" value="ECO:0007669"/>
    <property type="project" value="UniProtKB-KW"/>
</dbReference>
<dbReference type="Gene3D" id="3.40.50.10810">
    <property type="entry name" value="Tandem AAA-ATPase domain"/>
    <property type="match status" value="1"/>
</dbReference>
<dbReference type="GeneID" id="66347957"/>
<gene>
    <name evidence="4" type="ORF">KEC93_25500</name>
</gene>
<dbReference type="InterPro" id="IPR000330">
    <property type="entry name" value="SNF2_N"/>
</dbReference>
<dbReference type="RefSeq" id="WP_077869371.1">
    <property type="nucleotide sequence ID" value="NZ_BKAK01000085.1"/>
</dbReference>
<dbReference type="Gene3D" id="3.40.50.300">
    <property type="entry name" value="P-loop containing nucleotide triphosphate hydrolases"/>
    <property type="match status" value="1"/>
</dbReference>
<dbReference type="PANTHER" id="PTHR45766">
    <property type="entry name" value="DNA ANNEALING HELICASE AND ENDONUCLEASE ZRANB3 FAMILY MEMBER"/>
    <property type="match status" value="1"/>
</dbReference>
<keyword evidence="4" id="KW-0067">ATP-binding</keyword>
<dbReference type="InterPro" id="IPR001650">
    <property type="entry name" value="Helicase_C-like"/>
</dbReference>
<proteinExistence type="predicted"/>
<evidence type="ECO:0000313" key="4">
    <source>
        <dbReference type="EMBL" id="QUN35212.1"/>
    </source>
</evidence>
<organism evidence="4 5">
    <name type="scientific">Clostridium beijerinckii</name>
    <name type="common">Clostridium MP</name>
    <dbReference type="NCBI Taxonomy" id="1520"/>
    <lineage>
        <taxon>Bacteria</taxon>
        <taxon>Bacillati</taxon>
        <taxon>Bacillota</taxon>
        <taxon>Clostridia</taxon>
        <taxon>Eubacteriales</taxon>
        <taxon>Clostridiaceae</taxon>
        <taxon>Clostridium</taxon>
    </lineage>
</organism>